<name>A0AAV2F494_9ROSI</name>
<proteinExistence type="predicted"/>
<evidence type="ECO:0000256" key="2">
    <source>
        <dbReference type="SAM" id="SignalP"/>
    </source>
</evidence>
<feature type="signal peptide" evidence="2">
    <location>
        <begin position="1"/>
        <end position="17"/>
    </location>
</feature>
<evidence type="ECO:0000313" key="4">
    <source>
        <dbReference type="Proteomes" id="UP001497516"/>
    </source>
</evidence>
<gene>
    <name evidence="3" type="ORF">LTRI10_LOCUS33141</name>
</gene>
<organism evidence="3 4">
    <name type="scientific">Linum trigynum</name>
    <dbReference type="NCBI Taxonomy" id="586398"/>
    <lineage>
        <taxon>Eukaryota</taxon>
        <taxon>Viridiplantae</taxon>
        <taxon>Streptophyta</taxon>
        <taxon>Embryophyta</taxon>
        <taxon>Tracheophyta</taxon>
        <taxon>Spermatophyta</taxon>
        <taxon>Magnoliopsida</taxon>
        <taxon>eudicotyledons</taxon>
        <taxon>Gunneridae</taxon>
        <taxon>Pentapetalae</taxon>
        <taxon>rosids</taxon>
        <taxon>fabids</taxon>
        <taxon>Malpighiales</taxon>
        <taxon>Linaceae</taxon>
        <taxon>Linum</taxon>
    </lineage>
</organism>
<feature type="region of interest" description="Disordered" evidence="1">
    <location>
        <begin position="30"/>
        <end position="69"/>
    </location>
</feature>
<keyword evidence="2" id="KW-0732">Signal</keyword>
<dbReference type="Proteomes" id="UP001497516">
    <property type="component" value="Chromosome 6"/>
</dbReference>
<sequence>MSMPLSLLLSLLLLISCKYWQPSVSRMEPYSAKKDDDAALPAKAPEAPNNNNNNNNGPNDDVPRGIPVAGIDDYEYPVCWSDDDCQSILPCKDGTKARCSDEGATCVCLP</sequence>
<reference evidence="3 4" key="1">
    <citation type="submission" date="2024-04" db="EMBL/GenBank/DDBJ databases">
        <authorList>
            <person name="Fracassetti M."/>
        </authorList>
    </citation>
    <scope>NUCLEOTIDE SEQUENCE [LARGE SCALE GENOMIC DNA]</scope>
</reference>
<dbReference type="EMBL" id="OZ034819">
    <property type="protein sequence ID" value="CAL1392500.1"/>
    <property type="molecule type" value="Genomic_DNA"/>
</dbReference>
<protein>
    <submittedName>
        <fullName evidence="3">Uncharacterized protein</fullName>
    </submittedName>
</protein>
<feature type="compositionally biased region" description="Low complexity" evidence="1">
    <location>
        <begin position="39"/>
        <end position="60"/>
    </location>
</feature>
<feature type="chain" id="PRO_5043707599" evidence="2">
    <location>
        <begin position="18"/>
        <end position="110"/>
    </location>
</feature>
<evidence type="ECO:0000313" key="3">
    <source>
        <dbReference type="EMBL" id="CAL1392500.1"/>
    </source>
</evidence>
<accession>A0AAV2F494</accession>
<dbReference type="AlphaFoldDB" id="A0AAV2F494"/>
<evidence type="ECO:0000256" key="1">
    <source>
        <dbReference type="SAM" id="MobiDB-lite"/>
    </source>
</evidence>
<keyword evidence="4" id="KW-1185">Reference proteome</keyword>